<evidence type="ECO:0000313" key="2">
    <source>
        <dbReference type="Proteomes" id="UP000793456"/>
    </source>
</evidence>
<dbReference type="EMBL" id="CM011689">
    <property type="protein sequence ID" value="TMS09272.1"/>
    <property type="molecule type" value="Genomic_DNA"/>
</dbReference>
<protein>
    <submittedName>
        <fullName evidence="1">Uncharacterized protein</fullName>
    </submittedName>
</protein>
<organism evidence="1 2">
    <name type="scientific">Larimichthys crocea</name>
    <name type="common">Large yellow croaker</name>
    <name type="synonym">Pseudosciaena crocea</name>
    <dbReference type="NCBI Taxonomy" id="215358"/>
    <lineage>
        <taxon>Eukaryota</taxon>
        <taxon>Metazoa</taxon>
        <taxon>Chordata</taxon>
        <taxon>Craniata</taxon>
        <taxon>Vertebrata</taxon>
        <taxon>Euteleostomi</taxon>
        <taxon>Actinopterygii</taxon>
        <taxon>Neopterygii</taxon>
        <taxon>Teleostei</taxon>
        <taxon>Neoteleostei</taxon>
        <taxon>Acanthomorphata</taxon>
        <taxon>Eupercaria</taxon>
        <taxon>Sciaenidae</taxon>
        <taxon>Larimichthys</taxon>
    </lineage>
</organism>
<sequence length="742" mass="81194">MAIYLCGLPGKKLEKLRRLVNAAGGLRFNQPSEELTHVVMGELDEDLKNFLTKATHRPHVVTVQWLLDSFSKGSLLPEAGYLHPGCLPPAPAAVSVPAHQTPTSRPSIGPPVASPSTPRHNRAEEDLLSQYMDDDPTVVDMPPPAEGNSRRSISTAAEPQPEVWTSNQSRGPDSTLQEASEAGLFFGKCFLLLGFGTEAEAQLSVLVTENGGRVLMGRTRTVADYAVVPLLGCSVEATVDEVVTDTWLAMCVEKECVLQLSSNPLFTPVPVMDGRFPLRDCVLSVSQFTGAERESLVELAKHLGADVQDYFVRLANQKKGMLASSHLVLAEPRRHKVPSSEEMGAPRCRDELDTRRGMMRVFVGGSQKPIMPPPARTSPEIPLLGPRSGKAVTPLDMGRFRSKVLRSVLEKKNPEEDISTPKQNQESGRRNPLQKEPSLRLDTPSRFLIRDQLFRPSFITKDAQGAMETPGGKSKPGEKVGTPLTEVIHRNMKVALANSTGNNSPDMQAISASPQFTKTTEKEVPEKEAGPLSGVVICVGKKLSKMQSELNAVAASLGADFRWACDDTVTHYIYQGRVGDNTRELQRREGERAACGLPVLAARCMFYIFDCAEEQRHVPESLYPFTYNPKMSLNLSQVPNSSQRSPPLTRTQLRDIAEAKADKSATEEATTLRRVSDGSVDQEETHDAADRSDISETLEMRENLQRQLQEIMSATKLTTGRRASVRLSRMGSGGADSGPNTP</sequence>
<accession>A0ACD3QQD2</accession>
<name>A0ACD3QQD2_LARCR</name>
<keyword evidence="2" id="KW-1185">Reference proteome</keyword>
<dbReference type="Proteomes" id="UP000793456">
    <property type="component" value="Chromosome XVI"/>
</dbReference>
<proteinExistence type="predicted"/>
<comment type="caution">
    <text evidence="1">The sequence shown here is derived from an EMBL/GenBank/DDBJ whole genome shotgun (WGS) entry which is preliminary data.</text>
</comment>
<gene>
    <name evidence="1" type="ORF">E3U43_014819</name>
</gene>
<evidence type="ECO:0000313" key="1">
    <source>
        <dbReference type="EMBL" id="TMS09272.1"/>
    </source>
</evidence>
<reference evidence="1" key="1">
    <citation type="submission" date="2018-11" db="EMBL/GenBank/DDBJ databases">
        <title>The sequence and de novo assembly of Larimichthys crocea genome using PacBio and Hi-C technologies.</title>
        <authorList>
            <person name="Xu P."/>
            <person name="Chen B."/>
            <person name="Zhou Z."/>
            <person name="Ke Q."/>
            <person name="Wu Y."/>
            <person name="Bai H."/>
            <person name="Pu F."/>
        </authorList>
    </citation>
    <scope>NUCLEOTIDE SEQUENCE</scope>
    <source>
        <tissue evidence="1">Muscle</tissue>
    </source>
</reference>